<dbReference type="STRING" id="5759.C4M234"/>
<dbReference type="VEuPathDB" id="AmoebaDB:EHI5A_096410"/>
<dbReference type="VEuPathDB" id="AmoebaDB:EHI7A_064900"/>
<dbReference type="KEGG" id="ehi:EHI_150550"/>
<dbReference type="InterPro" id="IPR051112">
    <property type="entry name" value="CWC26_splicing_factor"/>
</dbReference>
<dbReference type="OMA" id="MNCASKN"/>
<dbReference type="AlphaFoldDB" id="C4M234"/>
<gene>
    <name evidence="4" type="ORF">EHI_150550</name>
</gene>
<dbReference type="VEuPathDB" id="AmoebaDB:EHI_150550"/>
<dbReference type="VEuPathDB" id="AmoebaDB:KM1_080200"/>
<dbReference type="GeneID" id="3410153"/>
<dbReference type="HOGENOM" id="CLU_1067278_0_0_1"/>
<dbReference type="Proteomes" id="UP000001926">
    <property type="component" value="Partially assembled WGS sequence"/>
</dbReference>
<dbReference type="PROSITE" id="PS50222">
    <property type="entry name" value="EF_HAND_2"/>
    <property type="match status" value="1"/>
</dbReference>
<evidence type="ECO:0000313" key="5">
    <source>
        <dbReference type="Proteomes" id="UP000001926"/>
    </source>
</evidence>
<accession>C4M234</accession>
<dbReference type="InterPro" id="IPR018609">
    <property type="entry name" value="Bud13"/>
</dbReference>
<evidence type="ECO:0000256" key="2">
    <source>
        <dbReference type="SAM" id="Coils"/>
    </source>
</evidence>
<dbReference type="EMBL" id="DS571218">
    <property type="protein sequence ID" value="EAL50453.2"/>
    <property type="molecule type" value="Genomic_DNA"/>
</dbReference>
<dbReference type="InterPro" id="IPR002048">
    <property type="entry name" value="EF_hand_dom"/>
</dbReference>
<feature type="coiled-coil region" evidence="2">
    <location>
        <begin position="173"/>
        <end position="204"/>
    </location>
</feature>
<feature type="domain" description="EF-hand" evidence="3">
    <location>
        <begin position="3"/>
        <end position="38"/>
    </location>
</feature>
<sequence>MIDTEQLITAVFNELDEEHTGYIDISEYYAGLCQFVPEASFDAAKALFKISDIQKNNRIDLKQFTELVHFYVKNQDDEDEYSILFKKCSSNGFVQIEQVHQMFIAINNKLTKERIDEVCKECHKEQEDKLNYQEYMSCASKAKQKPFKTREDERDKIYREKQRFGDPMRQMFKKRKEKELKKGIEEKAQEMNEIKEGMKETTIKQRPKYQGKFPQNRFGIAPDYKWDGIDRGNGFEMKYFAQVNKKIIQKRKEDINDVVDW</sequence>
<dbReference type="PANTHER" id="PTHR31809">
    <property type="entry name" value="BUD13 HOMOLOG"/>
    <property type="match status" value="1"/>
</dbReference>
<dbReference type="PANTHER" id="PTHR31809:SF0">
    <property type="entry name" value="BUD13 HOMOLOG"/>
    <property type="match status" value="1"/>
</dbReference>
<evidence type="ECO:0000313" key="4">
    <source>
        <dbReference type="EMBL" id="EAL50453.2"/>
    </source>
</evidence>
<dbReference type="RefSeq" id="XP_655839.2">
    <property type="nucleotide sequence ID" value="XM_650747.2"/>
</dbReference>
<name>C4M234_ENTH1</name>
<dbReference type="Pfam" id="PF09736">
    <property type="entry name" value="Bud13"/>
    <property type="match status" value="1"/>
</dbReference>
<keyword evidence="5" id="KW-1185">Reference proteome</keyword>
<organism evidence="4 5">
    <name type="scientific">Entamoeba histolytica (strain ATCC 30459 / HM-1:IMSS / ABRM)</name>
    <dbReference type="NCBI Taxonomy" id="294381"/>
    <lineage>
        <taxon>Eukaryota</taxon>
        <taxon>Amoebozoa</taxon>
        <taxon>Evosea</taxon>
        <taxon>Archamoebae</taxon>
        <taxon>Mastigamoebida</taxon>
        <taxon>Entamoebidae</taxon>
        <taxon>Entamoeba</taxon>
    </lineage>
</organism>
<keyword evidence="2" id="KW-0175">Coiled coil</keyword>
<dbReference type="SUPFAM" id="SSF47473">
    <property type="entry name" value="EF-hand"/>
    <property type="match status" value="1"/>
</dbReference>
<dbReference type="Gene3D" id="1.10.238.10">
    <property type="entry name" value="EF-hand"/>
    <property type="match status" value="1"/>
</dbReference>
<dbReference type="OrthoDB" id="6022at2759"/>
<dbReference type="InParanoid" id="C4M234"/>
<protein>
    <submittedName>
        <fullName evidence="4">EF-hand calcium-binding domain containing protein</fullName>
    </submittedName>
</protein>
<dbReference type="VEuPathDB" id="AmoebaDB:EHI8A_237930"/>
<dbReference type="VEuPathDB" id="AmoebaDB:EHI7A_200070"/>
<dbReference type="VEuPathDB" id="AmoebaDB:EHI5A_246020"/>
<dbReference type="InterPro" id="IPR011992">
    <property type="entry name" value="EF-hand-dom_pair"/>
</dbReference>
<dbReference type="GO" id="GO:0005509">
    <property type="term" value="F:calcium ion binding"/>
    <property type="evidence" value="ECO:0007669"/>
    <property type="project" value="InterPro"/>
</dbReference>
<reference evidence="4" key="1">
    <citation type="journal article" date="2005" name="Nature">
        <title>The genome of the protist parasite Entamoeba histolytica.</title>
        <authorList>
            <person name="Loftus B."/>
            <person name="Anderson I."/>
            <person name="Davies R."/>
            <person name="Alsmark U.C."/>
            <person name="Samuelson J."/>
            <person name="Amedeo P."/>
            <person name="Roncaglia P."/>
            <person name="Berriman M."/>
            <person name="Hirt R.P."/>
            <person name="Mann B.J."/>
            <person name="Nozaki T."/>
            <person name="Suh B."/>
            <person name="Pop M."/>
            <person name="Duchene M."/>
            <person name="Ackers J."/>
            <person name="Tannich E."/>
            <person name="Leippe M."/>
            <person name="Hofer M."/>
            <person name="Bruchhaus I."/>
            <person name="Willhoeft U."/>
            <person name="Bhattacharya A."/>
            <person name="Chillingworth T."/>
            <person name="Churcher C."/>
            <person name="Hance Z."/>
            <person name="Harris B."/>
            <person name="Harris D."/>
            <person name="Jagels K."/>
            <person name="Moule S."/>
            <person name="Mungall K."/>
            <person name="Ormond D."/>
            <person name="Squares R."/>
            <person name="Whitehead S."/>
            <person name="Quail M.A."/>
            <person name="Rabbinowitsch E."/>
            <person name="Norbertczak H."/>
            <person name="Price C."/>
            <person name="Wang Z."/>
            <person name="Guillen N."/>
            <person name="Gilchrist C."/>
            <person name="Stroup S.E."/>
            <person name="Bhattacharya S."/>
            <person name="Lohia A."/>
            <person name="Foster P.G."/>
            <person name="Sicheritz-Ponten T."/>
            <person name="Weber C."/>
            <person name="Singh U."/>
            <person name="Mukherjee C."/>
            <person name="El-Sayed N.M."/>
            <person name="Petri W.A.Jr."/>
            <person name="Clark C.G."/>
            <person name="Embley T.M."/>
            <person name="Barrell B."/>
            <person name="Fraser C.M."/>
            <person name="Hall N."/>
        </authorList>
    </citation>
    <scope>NUCLEOTIDE SEQUENCE [LARGE SCALE GENOMIC DNA]</scope>
    <source>
        <strain evidence="4">HM-1:IMSS</strain>
    </source>
</reference>
<evidence type="ECO:0000256" key="1">
    <source>
        <dbReference type="ARBA" id="ARBA00011069"/>
    </source>
</evidence>
<reference evidence="4" key="2">
    <citation type="submission" date="2007-03" db="EMBL/GenBank/DDBJ databases">
        <authorList>
            <person name="Lorenzi H."/>
            <person name="Amedeo P."/>
            <person name="Inman J."/>
            <person name="Schobel S."/>
            <person name="Caler E."/>
        </authorList>
    </citation>
    <scope>GENOME REANNOTATION</scope>
    <source>
        <strain evidence="4">HM-1:IMSS</strain>
    </source>
</reference>
<proteinExistence type="inferred from homology"/>
<comment type="similarity">
    <text evidence="1">Belongs to the CWC26 family.</text>
</comment>
<evidence type="ECO:0000259" key="3">
    <source>
        <dbReference type="PROSITE" id="PS50222"/>
    </source>
</evidence>